<gene>
    <name evidence="1" type="ORF">BKE38_03965</name>
</gene>
<evidence type="ECO:0000313" key="1">
    <source>
        <dbReference type="EMBL" id="ONG57877.1"/>
    </source>
</evidence>
<sequence>MPKFATTALTAAALTPFEDLRRWDDEVRRLTRGYGKAKQALARQPGCQAAAAAFDTAGRLLMEAMQERHRRETVLAAMRRLFRMVP</sequence>
<name>A0A1V2H6U9_9PROT</name>
<dbReference type="RefSeq" id="WP_076956086.1">
    <property type="nucleotide sequence ID" value="NZ_MLCO01000025.1"/>
</dbReference>
<dbReference type="EMBL" id="MLCO01000025">
    <property type="protein sequence ID" value="ONG57877.1"/>
    <property type="molecule type" value="Genomic_DNA"/>
</dbReference>
<dbReference type="AlphaFoldDB" id="A0A1V2H6U9"/>
<proteinExistence type="predicted"/>
<organism evidence="1 2">
    <name type="scientific">Teichococcus deserti</name>
    <dbReference type="NCBI Taxonomy" id="1817963"/>
    <lineage>
        <taxon>Bacteria</taxon>
        <taxon>Pseudomonadati</taxon>
        <taxon>Pseudomonadota</taxon>
        <taxon>Alphaproteobacteria</taxon>
        <taxon>Acetobacterales</taxon>
        <taxon>Roseomonadaceae</taxon>
        <taxon>Roseomonas</taxon>
    </lineage>
</organism>
<protein>
    <submittedName>
        <fullName evidence="1">Uncharacterized protein</fullName>
    </submittedName>
</protein>
<reference evidence="1 2" key="1">
    <citation type="submission" date="2016-10" db="EMBL/GenBank/DDBJ databases">
        <title>Draft Genome sequence of Roseomonas sp. strain M3.</title>
        <authorList>
            <person name="Subhash Y."/>
            <person name="Lee S."/>
        </authorList>
    </citation>
    <scope>NUCLEOTIDE SEQUENCE [LARGE SCALE GENOMIC DNA]</scope>
    <source>
        <strain evidence="1 2">M3</strain>
    </source>
</reference>
<dbReference type="Proteomes" id="UP000188879">
    <property type="component" value="Unassembled WGS sequence"/>
</dbReference>
<comment type="caution">
    <text evidence="1">The sequence shown here is derived from an EMBL/GenBank/DDBJ whole genome shotgun (WGS) entry which is preliminary data.</text>
</comment>
<keyword evidence="2" id="KW-1185">Reference proteome</keyword>
<evidence type="ECO:0000313" key="2">
    <source>
        <dbReference type="Proteomes" id="UP000188879"/>
    </source>
</evidence>
<accession>A0A1V2H6U9</accession>